<sequence length="149" mass="16983">MNRRRSPIHPVSSPPPPGLFRRLGALLYDAVLLAGVLFAATLVVLPLRGGEAFRPHDPLFFAYLLLVVWAFFGWFWTHGGQTLGMRAWKIRLVSADGAALGWNQAALRYVCAWVSLGLFGLGYLWIWIDPQRRAWHDRLAGTRMIWQER</sequence>
<dbReference type="Pfam" id="PF06271">
    <property type="entry name" value="RDD"/>
    <property type="match status" value="1"/>
</dbReference>
<proteinExistence type="predicted"/>
<dbReference type="InterPro" id="IPR010432">
    <property type="entry name" value="RDD"/>
</dbReference>
<gene>
    <name evidence="8" type="ORF">SAMN02949497_4423</name>
</gene>
<dbReference type="PANTHER" id="PTHR36115">
    <property type="entry name" value="PROLINE-RICH ANTIGEN HOMOLOG-RELATED"/>
    <property type="match status" value="1"/>
</dbReference>
<accession>A0A1Y6D2X5</accession>
<evidence type="ECO:0000259" key="7">
    <source>
        <dbReference type="Pfam" id="PF06271"/>
    </source>
</evidence>
<feature type="transmembrane region" description="Helical" evidence="6">
    <location>
        <begin position="25"/>
        <end position="47"/>
    </location>
</feature>
<organism evidence="8 9">
    <name type="scientific">Methylomagnum ishizawai</name>
    <dbReference type="NCBI Taxonomy" id="1760988"/>
    <lineage>
        <taxon>Bacteria</taxon>
        <taxon>Pseudomonadati</taxon>
        <taxon>Pseudomonadota</taxon>
        <taxon>Gammaproteobacteria</taxon>
        <taxon>Methylococcales</taxon>
        <taxon>Methylococcaceae</taxon>
        <taxon>Methylomagnum</taxon>
    </lineage>
</organism>
<dbReference type="EMBL" id="FXAM01000001">
    <property type="protein sequence ID" value="SMF97007.1"/>
    <property type="molecule type" value="Genomic_DNA"/>
</dbReference>
<comment type="subcellular location">
    <subcellularLocation>
        <location evidence="1">Cell membrane</location>
        <topology evidence="1">Multi-pass membrane protein</topology>
    </subcellularLocation>
</comment>
<name>A0A1Y6D2X5_9GAMM</name>
<evidence type="ECO:0000256" key="2">
    <source>
        <dbReference type="ARBA" id="ARBA00022475"/>
    </source>
</evidence>
<feature type="transmembrane region" description="Helical" evidence="6">
    <location>
        <begin position="106"/>
        <end position="128"/>
    </location>
</feature>
<dbReference type="AlphaFoldDB" id="A0A1Y6D2X5"/>
<feature type="domain" description="RDD" evidence="7">
    <location>
        <begin position="17"/>
        <end position="141"/>
    </location>
</feature>
<evidence type="ECO:0000313" key="9">
    <source>
        <dbReference type="Proteomes" id="UP000192923"/>
    </source>
</evidence>
<evidence type="ECO:0000256" key="6">
    <source>
        <dbReference type="SAM" id="Phobius"/>
    </source>
</evidence>
<evidence type="ECO:0000256" key="1">
    <source>
        <dbReference type="ARBA" id="ARBA00004651"/>
    </source>
</evidence>
<reference evidence="8 9" key="1">
    <citation type="submission" date="2016-12" db="EMBL/GenBank/DDBJ databases">
        <authorList>
            <person name="Song W.-J."/>
            <person name="Kurnit D.M."/>
        </authorList>
    </citation>
    <scope>NUCLEOTIDE SEQUENCE [LARGE SCALE GENOMIC DNA]</scope>
    <source>
        <strain evidence="8 9">175</strain>
    </source>
</reference>
<keyword evidence="4 6" id="KW-1133">Transmembrane helix</keyword>
<protein>
    <submittedName>
        <fullName evidence="8">Uncharacterized membrane protein YckC, RDD family</fullName>
    </submittedName>
</protein>
<evidence type="ECO:0000313" key="8">
    <source>
        <dbReference type="EMBL" id="SMF97007.1"/>
    </source>
</evidence>
<evidence type="ECO:0000256" key="3">
    <source>
        <dbReference type="ARBA" id="ARBA00022692"/>
    </source>
</evidence>
<keyword evidence="9" id="KW-1185">Reference proteome</keyword>
<evidence type="ECO:0000256" key="4">
    <source>
        <dbReference type="ARBA" id="ARBA00022989"/>
    </source>
</evidence>
<dbReference type="OrthoDB" id="9793824at2"/>
<dbReference type="Proteomes" id="UP000192923">
    <property type="component" value="Unassembled WGS sequence"/>
</dbReference>
<keyword evidence="5 6" id="KW-0472">Membrane</keyword>
<dbReference type="RefSeq" id="WP_085215837.1">
    <property type="nucleotide sequence ID" value="NZ_FXAM01000001.1"/>
</dbReference>
<feature type="transmembrane region" description="Helical" evidence="6">
    <location>
        <begin position="59"/>
        <end position="76"/>
    </location>
</feature>
<dbReference type="STRING" id="1760988.SAMN02949497_4423"/>
<keyword evidence="2" id="KW-1003">Cell membrane</keyword>
<keyword evidence="3 6" id="KW-0812">Transmembrane</keyword>
<dbReference type="PANTHER" id="PTHR36115:SF10">
    <property type="entry name" value="RDD DOMAIN-CONTAINING PROTEIN"/>
    <property type="match status" value="1"/>
</dbReference>
<evidence type="ECO:0000256" key="5">
    <source>
        <dbReference type="ARBA" id="ARBA00023136"/>
    </source>
</evidence>
<dbReference type="GO" id="GO:0005886">
    <property type="term" value="C:plasma membrane"/>
    <property type="evidence" value="ECO:0007669"/>
    <property type="project" value="UniProtKB-SubCell"/>
</dbReference>
<dbReference type="InterPro" id="IPR051791">
    <property type="entry name" value="Pra-immunoreactive"/>
</dbReference>